<evidence type="ECO:0000313" key="1">
    <source>
        <dbReference type="EMBL" id="OGY59296.1"/>
    </source>
</evidence>
<organism evidence="1 2">
    <name type="scientific">Candidatus Colwellbacteria bacterium RIFCSPLOWO2_02_FULL_44_20b</name>
    <dbReference type="NCBI Taxonomy" id="1797691"/>
    <lineage>
        <taxon>Bacteria</taxon>
        <taxon>Candidatus Colwelliibacteriota</taxon>
    </lineage>
</organism>
<comment type="caution">
    <text evidence="1">The sequence shown here is derived from an EMBL/GenBank/DDBJ whole genome shotgun (WGS) entry which is preliminary data.</text>
</comment>
<dbReference type="GO" id="GO:0032259">
    <property type="term" value="P:methylation"/>
    <property type="evidence" value="ECO:0007669"/>
    <property type="project" value="UniProtKB-KW"/>
</dbReference>
<sequence length="368" mass="42496">MQKKSSNKDLHKAGQAKKDEFYTQLADIEKELKHYKEQFYGKVVYCNCDDPFESNFFKYFAANFKPLKLKKLITTSYVKSPIVGGQLPLFEVEGLKPSGKEPFKIEIEEVPDTDGDGAVNLDDVEYLLKHDKNIATSLRGNGDFRSDECIELFKQSDIVVTNPPFSLFREYVAQLMEYNKKFLIIGNVNSITYKDCFKFIKENRMWLGISIHSGDREFRVPDDYPLEAAGFRIDADGNKYIRVKGVRWFTNLDYDERHDNFVFYKKYTSDEYPKYDNYDAIEVSKTVDIPMDYDGIMGVPITFLDKYNPDQFEIVGMAKRGAGDPALKSKVYTIKDAKNYSDLNAGPVLKTSTGLRNTYPRLLIRKMK</sequence>
<dbReference type="InterPro" id="IPR018247">
    <property type="entry name" value="EF_Hand_1_Ca_BS"/>
</dbReference>
<dbReference type="Pfam" id="PF13651">
    <property type="entry name" value="EcoRI_methylase"/>
    <property type="match status" value="1"/>
</dbReference>
<dbReference type="InterPro" id="IPR025247">
    <property type="entry name" value="EcoRI-like_methylase"/>
</dbReference>
<keyword evidence="1" id="KW-0808">Transferase</keyword>
<dbReference type="PROSITE" id="PS00018">
    <property type="entry name" value="EF_HAND_1"/>
    <property type="match status" value="1"/>
</dbReference>
<keyword evidence="1" id="KW-0489">Methyltransferase</keyword>
<reference evidence="1 2" key="1">
    <citation type="journal article" date="2016" name="Nat. Commun.">
        <title>Thousands of microbial genomes shed light on interconnected biogeochemical processes in an aquifer system.</title>
        <authorList>
            <person name="Anantharaman K."/>
            <person name="Brown C.T."/>
            <person name="Hug L.A."/>
            <person name="Sharon I."/>
            <person name="Castelle C.J."/>
            <person name="Probst A.J."/>
            <person name="Thomas B.C."/>
            <person name="Singh A."/>
            <person name="Wilkins M.J."/>
            <person name="Karaoz U."/>
            <person name="Brodie E.L."/>
            <person name="Williams K.H."/>
            <person name="Hubbard S.S."/>
            <person name="Banfield J.F."/>
        </authorList>
    </citation>
    <scope>NUCLEOTIDE SEQUENCE [LARGE SCALE GENOMIC DNA]</scope>
</reference>
<dbReference type="InterPro" id="IPR002052">
    <property type="entry name" value="DNA_methylase_N6_adenine_CS"/>
</dbReference>
<dbReference type="AlphaFoldDB" id="A0A1G1Z5I9"/>
<dbReference type="Proteomes" id="UP000178808">
    <property type="component" value="Unassembled WGS sequence"/>
</dbReference>
<dbReference type="PROSITE" id="PS00092">
    <property type="entry name" value="N6_MTASE"/>
    <property type="match status" value="1"/>
</dbReference>
<proteinExistence type="predicted"/>
<name>A0A1G1Z5I9_9BACT</name>
<accession>A0A1G1Z5I9</accession>
<dbReference type="GO" id="GO:0003676">
    <property type="term" value="F:nucleic acid binding"/>
    <property type="evidence" value="ECO:0007669"/>
    <property type="project" value="InterPro"/>
</dbReference>
<dbReference type="GO" id="GO:0008168">
    <property type="term" value="F:methyltransferase activity"/>
    <property type="evidence" value="ECO:0007669"/>
    <property type="project" value="UniProtKB-KW"/>
</dbReference>
<evidence type="ECO:0000313" key="2">
    <source>
        <dbReference type="Proteomes" id="UP000178808"/>
    </source>
</evidence>
<gene>
    <name evidence="1" type="ORF">A3I31_02150</name>
</gene>
<protein>
    <submittedName>
        <fullName evidence="1">Modification methylase</fullName>
    </submittedName>
</protein>
<dbReference type="EMBL" id="MHIZ01000037">
    <property type="protein sequence ID" value="OGY59296.1"/>
    <property type="molecule type" value="Genomic_DNA"/>
</dbReference>